<comment type="caution">
    <text evidence="4">Lacks conserved residue(s) required for the propagation of feature annotation.</text>
</comment>
<keyword evidence="10" id="KW-1185">Reference proteome</keyword>
<dbReference type="GO" id="GO:0160147">
    <property type="term" value="F:tRNA pseudouridine(38-40) synthase activity"/>
    <property type="evidence" value="ECO:0007669"/>
    <property type="project" value="UniProtKB-EC"/>
</dbReference>
<dbReference type="NCBIfam" id="TIGR00071">
    <property type="entry name" value="hisT_truA"/>
    <property type="match status" value="1"/>
</dbReference>
<gene>
    <name evidence="4" type="primary">truA</name>
    <name evidence="9" type="ORF">U27_01099</name>
</gene>
<organism evidence="9">
    <name type="scientific">Vecturithrix granuli</name>
    <dbReference type="NCBI Taxonomy" id="1499967"/>
    <lineage>
        <taxon>Bacteria</taxon>
        <taxon>Candidatus Moduliflexota</taxon>
        <taxon>Candidatus Vecturitrichia</taxon>
        <taxon>Candidatus Vecturitrichales</taxon>
        <taxon>Candidatus Vecturitrichaceae</taxon>
        <taxon>Candidatus Vecturithrix</taxon>
    </lineage>
</organism>
<proteinExistence type="inferred from homology"/>
<comment type="similarity">
    <text evidence="1 4 7">Belongs to the tRNA pseudouridine synthase TruA family.</text>
</comment>
<evidence type="ECO:0000256" key="5">
    <source>
        <dbReference type="PIRSR" id="PIRSR001430-1"/>
    </source>
</evidence>
<dbReference type="CDD" id="cd02570">
    <property type="entry name" value="PseudoU_synth_EcTruA"/>
    <property type="match status" value="1"/>
</dbReference>
<evidence type="ECO:0000313" key="10">
    <source>
        <dbReference type="Proteomes" id="UP000030661"/>
    </source>
</evidence>
<evidence type="ECO:0000256" key="2">
    <source>
        <dbReference type="ARBA" id="ARBA00022694"/>
    </source>
</evidence>
<keyword evidence="3 4" id="KW-0413">Isomerase</keyword>
<name>A0A081C9E5_VECG1</name>
<evidence type="ECO:0000256" key="1">
    <source>
        <dbReference type="ARBA" id="ARBA00009375"/>
    </source>
</evidence>
<dbReference type="GO" id="GO:0003723">
    <property type="term" value="F:RNA binding"/>
    <property type="evidence" value="ECO:0007669"/>
    <property type="project" value="InterPro"/>
</dbReference>
<dbReference type="PANTHER" id="PTHR11142">
    <property type="entry name" value="PSEUDOURIDYLATE SYNTHASE"/>
    <property type="match status" value="1"/>
</dbReference>
<dbReference type="InterPro" id="IPR001406">
    <property type="entry name" value="PsdUridine_synth_TruA"/>
</dbReference>
<dbReference type="PIRSF" id="PIRSF001430">
    <property type="entry name" value="tRNA_psdUrid_synth"/>
    <property type="match status" value="1"/>
</dbReference>
<dbReference type="InterPro" id="IPR020097">
    <property type="entry name" value="PsdUridine_synth_TruA_a/b_dom"/>
</dbReference>
<dbReference type="HOGENOM" id="CLU_014673_0_1_0"/>
<dbReference type="FunFam" id="3.30.70.580:FF:000001">
    <property type="entry name" value="tRNA pseudouridine synthase A"/>
    <property type="match status" value="1"/>
</dbReference>
<dbReference type="eggNOG" id="COG0101">
    <property type="taxonomic scope" value="Bacteria"/>
</dbReference>
<dbReference type="SUPFAM" id="SSF55120">
    <property type="entry name" value="Pseudouridine synthase"/>
    <property type="match status" value="1"/>
</dbReference>
<dbReference type="GO" id="GO:0031119">
    <property type="term" value="P:tRNA pseudouridine synthesis"/>
    <property type="evidence" value="ECO:0007669"/>
    <property type="project" value="UniProtKB-UniRule"/>
</dbReference>
<dbReference type="Gene3D" id="3.30.70.660">
    <property type="entry name" value="Pseudouridine synthase I, catalytic domain, C-terminal subdomain"/>
    <property type="match status" value="1"/>
</dbReference>
<evidence type="ECO:0000256" key="7">
    <source>
        <dbReference type="RuleBase" id="RU003792"/>
    </source>
</evidence>
<comment type="subunit">
    <text evidence="4">Homodimer.</text>
</comment>
<dbReference type="Gene3D" id="3.30.70.580">
    <property type="entry name" value="Pseudouridine synthase I, catalytic domain, N-terminal subdomain"/>
    <property type="match status" value="1"/>
</dbReference>
<feature type="active site" description="Nucleophile" evidence="4 5">
    <location>
        <position position="53"/>
    </location>
</feature>
<feature type="binding site" evidence="4 6">
    <location>
        <position position="113"/>
    </location>
    <ligand>
        <name>substrate</name>
    </ligand>
</feature>
<evidence type="ECO:0000256" key="6">
    <source>
        <dbReference type="PIRSR" id="PIRSR001430-2"/>
    </source>
</evidence>
<dbReference type="HAMAP" id="MF_00171">
    <property type="entry name" value="TruA"/>
    <property type="match status" value="1"/>
</dbReference>
<dbReference type="EMBL" id="DF820477">
    <property type="protein sequence ID" value="GAK61200.1"/>
    <property type="molecule type" value="Genomic_DNA"/>
</dbReference>
<protein>
    <recommendedName>
        <fullName evidence="4">tRNA pseudouridine synthase A</fullName>
        <ecNumber evidence="4">5.4.99.12</ecNumber>
    </recommendedName>
    <alternativeName>
        <fullName evidence="4">tRNA pseudouridine(38-40) synthase</fullName>
    </alternativeName>
    <alternativeName>
        <fullName evidence="4">tRNA pseudouridylate synthase I</fullName>
    </alternativeName>
    <alternativeName>
        <fullName evidence="4">tRNA-uridine isomerase I</fullName>
    </alternativeName>
</protein>
<dbReference type="Proteomes" id="UP000030661">
    <property type="component" value="Unassembled WGS sequence"/>
</dbReference>
<reference evidence="9" key="1">
    <citation type="journal article" date="2015" name="PeerJ">
        <title>First genomic representation of candidate bacterial phylum KSB3 points to enhanced environmental sensing as a trigger of wastewater bulking.</title>
        <authorList>
            <person name="Sekiguchi Y."/>
            <person name="Ohashi A."/>
            <person name="Parks D.H."/>
            <person name="Yamauchi T."/>
            <person name="Tyson G.W."/>
            <person name="Hugenholtz P."/>
        </authorList>
    </citation>
    <scope>NUCLEOTIDE SEQUENCE [LARGE SCALE GENOMIC DNA]</scope>
</reference>
<feature type="domain" description="Pseudouridine synthase I TruA alpha/beta" evidence="8">
    <location>
        <begin position="9"/>
        <end position="107"/>
    </location>
</feature>
<evidence type="ECO:0000313" key="9">
    <source>
        <dbReference type="EMBL" id="GAK61200.1"/>
    </source>
</evidence>
<evidence type="ECO:0000256" key="4">
    <source>
        <dbReference type="HAMAP-Rule" id="MF_00171"/>
    </source>
</evidence>
<sequence>MRNIRLDLQYDGTHYHGWQIQSGCETVQGNVLEAVQSIISNAPVKLVGASRTDAGVHALGQVVNFWIPEQISISHEAFFHGLNSLTPDDIVITNVQEVSSKFHARFDAKGKTYCYQVWNAKCASIYHRRFSWHIRDPLDLDGMRRAARHLVGSHDFRSFQASSCSAETSIRSVFALHIQRRKQCVRIFIHANAYLHHMVRNIVGTLVEMGMGRKDPNMMLSILTSKDRTLAGVTAPAQGLFLVKVHY</sequence>
<dbReference type="STRING" id="1499967.U27_01099"/>
<comment type="function">
    <text evidence="4">Formation of pseudouridine at positions 38, 39 and 40 in the anticodon stem and loop of transfer RNAs.</text>
</comment>
<keyword evidence="2 4" id="KW-0819">tRNA processing</keyword>
<dbReference type="InterPro" id="IPR020094">
    <property type="entry name" value="TruA/RsuA/RluB/E/F_N"/>
</dbReference>
<dbReference type="Pfam" id="PF01416">
    <property type="entry name" value="PseudoU_synth_1"/>
    <property type="match status" value="2"/>
</dbReference>
<feature type="domain" description="Pseudouridine synthase I TruA alpha/beta" evidence="8">
    <location>
        <begin position="146"/>
        <end position="247"/>
    </location>
</feature>
<dbReference type="AlphaFoldDB" id="A0A081C9E5"/>
<dbReference type="InterPro" id="IPR020103">
    <property type="entry name" value="PsdUridine_synth_cat_dom_sf"/>
</dbReference>
<dbReference type="InterPro" id="IPR020095">
    <property type="entry name" value="PsdUridine_synth_TruA_C"/>
</dbReference>
<dbReference type="PANTHER" id="PTHR11142:SF0">
    <property type="entry name" value="TRNA PSEUDOURIDINE SYNTHASE-LIKE 1"/>
    <property type="match status" value="1"/>
</dbReference>
<accession>A0A081C9E5</accession>
<comment type="catalytic activity">
    <reaction evidence="4 7">
        <text>uridine(38/39/40) in tRNA = pseudouridine(38/39/40) in tRNA</text>
        <dbReference type="Rhea" id="RHEA:22376"/>
        <dbReference type="Rhea" id="RHEA-COMP:10085"/>
        <dbReference type="Rhea" id="RHEA-COMP:10087"/>
        <dbReference type="ChEBI" id="CHEBI:65314"/>
        <dbReference type="ChEBI" id="CHEBI:65315"/>
        <dbReference type="EC" id="5.4.99.12"/>
    </reaction>
</comment>
<evidence type="ECO:0000259" key="8">
    <source>
        <dbReference type="Pfam" id="PF01416"/>
    </source>
</evidence>
<evidence type="ECO:0000256" key="3">
    <source>
        <dbReference type="ARBA" id="ARBA00023235"/>
    </source>
</evidence>
<dbReference type="EC" id="5.4.99.12" evidence="4"/>